<evidence type="ECO:0000313" key="2">
    <source>
        <dbReference type="Proteomes" id="UP001176960"/>
    </source>
</evidence>
<accession>A0AA35XWW1</accession>
<dbReference type="EMBL" id="CATKSH010000013">
    <property type="protein sequence ID" value="CAI9121281.1"/>
    <property type="molecule type" value="Genomic_DNA"/>
</dbReference>
<organism evidence="1 2">
    <name type="scientific">Brytella acorum</name>
    <dbReference type="NCBI Taxonomy" id="2959299"/>
    <lineage>
        <taxon>Bacteria</taxon>
        <taxon>Pseudomonadati</taxon>
        <taxon>Pseudomonadota</taxon>
        <taxon>Alphaproteobacteria</taxon>
        <taxon>Acetobacterales</taxon>
        <taxon>Acetobacteraceae</taxon>
        <taxon>Brytella</taxon>
    </lineage>
</organism>
<reference evidence="1" key="1">
    <citation type="submission" date="2023-03" db="EMBL/GenBank/DDBJ databases">
        <authorList>
            <person name="Cleenwerck I."/>
        </authorList>
    </citation>
    <scope>NUCLEOTIDE SEQUENCE</scope>
    <source>
        <strain evidence="1">LMG 32879</strain>
    </source>
</reference>
<gene>
    <name evidence="1" type="ORF">LMG32879_002128</name>
</gene>
<dbReference type="RefSeq" id="WP_289842868.1">
    <property type="nucleotide sequence ID" value="NZ_CATKSH010000013.1"/>
</dbReference>
<comment type="caution">
    <text evidence="1">The sequence shown here is derived from an EMBL/GenBank/DDBJ whole genome shotgun (WGS) entry which is preliminary data.</text>
</comment>
<dbReference type="AlphaFoldDB" id="A0AA35XWW1"/>
<sequence>MSDKERLTLLIMQGRKIQRTFYGVGILQMCLRERMAREPGVEVDPEWINPALEALDSLTDHLMSWWDDRLDAAEGSKA</sequence>
<name>A0AA35XWW1_9PROT</name>
<protein>
    <submittedName>
        <fullName evidence="1">Uncharacterized protein</fullName>
    </submittedName>
</protein>
<proteinExistence type="predicted"/>
<evidence type="ECO:0000313" key="1">
    <source>
        <dbReference type="EMBL" id="CAI9121281.1"/>
    </source>
</evidence>
<keyword evidence="2" id="KW-1185">Reference proteome</keyword>
<dbReference type="Proteomes" id="UP001176960">
    <property type="component" value="Unassembled WGS sequence"/>
</dbReference>